<dbReference type="Pfam" id="PF19663">
    <property type="entry name" value="DUF6166"/>
    <property type="match status" value="1"/>
</dbReference>
<accession>A0A1Y6CAQ6</accession>
<organism evidence="1 2">
    <name type="scientific">Tistlia consotensis USBA 355</name>
    <dbReference type="NCBI Taxonomy" id="560819"/>
    <lineage>
        <taxon>Bacteria</taxon>
        <taxon>Pseudomonadati</taxon>
        <taxon>Pseudomonadota</taxon>
        <taxon>Alphaproteobacteria</taxon>
        <taxon>Rhodospirillales</taxon>
        <taxon>Rhodovibrionaceae</taxon>
        <taxon>Tistlia</taxon>
    </lineage>
</organism>
<protein>
    <submittedName>
        <fullName evidence="1">Uncharacterized protein</fullName>
    </submittedName>
</protein>
<dbReference type="InterPro" id="IPR046164">
    <property type="entry name" value="DUF6166"/>
</dbReference>
<dbReference type="Proteomes" id="UP000192917">
    <property type="component" value="Unassembled WGS sequence"/>
</dbReference>
<reference evidence="1 2" key="1">
    <citation type="submission" date="2017-04" db="EMBL/GenBank/DDBJ databases">
        <authorList>
            <person name="Afonso C.L."/>
            <person name="Miller P.J."/>
            <person name="Scott M.A."/>
            <person name="Spackman E."/>
            <person name="Goraichik I."/>
            <person name="Dimitrov K.M."/>
            <person name="Suarez D.L."/>
            <person name="Swayne D.E."/>
        </authorList>
    </citation>
    <scope>NUCLEOTIDE SEQUENCE [LARGE SCALE GENOMIC DNA]</scope>
    <source>
        <strain evidence="1 2">USBA 355</strain>
    </source>
</reference>
<proteinExistence type="predicted"/>
<evidence type="ECO:0000313" key="2">
    <source>
        <dbReference type="Proteomes" id="UP000192917"/>
    </source>
</evidence>
<name>A0A1Y6CAQ6_9PROT</name>
<gene>
    <name evidence="1" type="ORF">SAMN05428998_11955</name>
</gene>
<evidence type="ECO:0000313" key="1">
    <source>
        <dbReference type="EMBL" id="SMF53732.1"/>
    </source>
</evidence>
<dbReference type="STRING" id="560819.SAMN05428998_11955"/>
<keyword evidence="2" id="KW-1185">Reference proteome</keyword>
<dbReference type="AlphaFoldDB" id="A0A1Y6CAQ6"/>
<sequence length="100" mass="11147">MKTYRGDRTIDGLMVTVDGRPLDPRTDLLALSRNGFEWSYEGPEPAQLALALLADHWGDDARAKGAYQAFMRQVVANFGNEWEMTDADIEAALADMPTTR</sequence>
<dbReference type="EMBL" id="FWZX01000019">
    <property type="protein sequence ID" value="SMF53732.1"/>
    <property type="molecule type" value="Genomic_DNA"/>
</dbReference>
<dbReference type="RefSeq" id="WP_085124551.1">
    <property type="nucleotide sequence ID" value="NZ_FWZX01000019.1"/>
</dbReference>